<evidence type="ECO:0000313" key="3">
    <source>
        <dbReference type="EMBL" id="ANQ07759.1"/>
    </source>
</evidence>
<dbReference type="Pfam" id="PF12879">
    <property type="entry name" value="SICA_C"/>
    <property type="match status" value="1"/>
</dbReference>
<organism evidence="3 4">
    <name type="scientific">Plasmodium coatneyi</name>
    <dbReference type="NCBI Taxonomy" id="208452"/>
    <lineage>
        <taxon>Eukaryota</taxon>
        <taxon>Sar</taxon>
        <taxon>Alveolata</taxon>
        <taxon>Apicomplexa</taxon>
        <taxon>Aconoidasida</taxon>
        <taxon>Haemosporida</taxon>
        <taxon>Plasmodiidae</taxon>
        <taxon>Plasmodium</taxon>
    </lineage>
</organism>
<keyword evidence="4" id="KW-1185">Reference proteome</keyword>
<name>A0A1B1DYR3_9APIC</name>
<protein>
    <submittedName>
        <fullName evidence="3">SICA antigen</fullName>
    </submittedName>
</protein>
<dbReference type="OrthoDB" id="376328at2759"/>
<dbReference type="KEGG" id="pcot:PCOAH_00021210"/>
<dbReference type="InterPro" id="IPR024288">
    <property type="entry name" value="SICA_C"/>
</dbReference>
<evidence type="ECO:0000259" key="2">
    <source>
        <dbReference type="Pfam" id="PF12879"/>
    </source>
</evidence>
<dbReference type="AlphaFoldDB" id="A0A1B1DYR3"/>
<feature type="region of interest" description="Disordered" evidence="1">
    <location>
        <begin position="127"/>
        <end position="148"/>
    </location>
</feature>
<dbReference type="Proteomes" id="UP000092716">
    <property type="component" value="Chromosome 8"/>
</dbReference>
<dbReference type="EMBL" id="CP016246">
    <property type="protein sequence ID" value="ANQ07759.1"/>
    <property type="molecule type" value="Genomic_DNA"/>
</dbReference>
<feature type="domain" description="Schizont-infected cell agglutination C-terminal" evidence="2">
    <location>
        <begin position="7"/>
        <end position="135"/>
    </location>
</feature>
<gene>
    <name evidence="3" type="ORF">PCOAH_00021210</name>
</gene>
<dbReference type="GeneID" id="30908847"/>
<sequence length="148" mass="17134">MWGFSFRYFALAGKRRRYKRAHKIPGPPALGEKLLAHVDDQADGPYEYTLVKERRQPRSAPTGRTKRPKKRGVDGRVCHRTIIDIHLEVLDECQKEDLHSTKEDFLKILVEEFMGCVFMEQGKVAKEDVPKEQVQSSDSGFREERLCS</sequence>
<accession>A0A1B1DYR3</accession>
<dbReference type="VEuPathDB" id="PlasmoDB:PCOAH_00021210"/>
<evidence type="ECO:0000313" key="4">
    <source>
        <dbReference type="Proteomes" id="UP000092716"/>
    </source>
</evidence>
<evidence type="ECO:0000256" key="1">
    <source>
        <dbReference type="SAM" id="MobiDB-lite"/>
    </source>
</evidence>
<feature type="region of interest" description="Disordered" evidence="1">
    <location>
        <begin position="49"/>
        <end position="73"/>
    </location>
</feature>
<dbReference type="RefSeq" id="XP_019914454.1">
    <property type="nucleotide sequence ID" value="XM_020058928.1"/>
</dbReference>
<proteinExistence type="predicted"/>
<reference evidence="4" key="1">
    <citation type="submission" date="2016-06" db="EMBL/GenBank/DDBJ databases">
        <title>First high quality genome sequence of Plasmodium coatneyi using continuous long reads from single molecule, real-time sequencing.</title>
        <authorList>
            <person name="Chien J.-T."/>
            <person name="Pakala S.B."/>
            <person name="Geraldo J.A."/>
            <person name="Lapp S.A."/>
            <person name="Barnwell J.W."/>
            <person name="Kissinger J.C."/>
            <person name="Galinski M.R."/>
            <person name="Humphrey J.C."/>
        </authorList>
    </citation>
    <scope>NUCLEOTIDE SEQUENCE [LARGE SCALE GENOMIC DNA]</scope>
    <source>
        <strain evidence="4">Hackeri</strain>
    </source>
</reference>